<evidence type="ECO:0000256" key="3">
    <source>
        <dbReference type="ARBA" id="ARBA00022525"/>
    </source>
</evidence>
<keyword evidence="5 16" id="KW-0732">Signal</keyword>
<proteinExistence type="inferred from homology"/>
<dbReference type="AlphaFoldDB" id="A0AA39WG07"/>
<evidence type="ECO:0000256" key="14">
    <source>
        <dbReference type="ARBA" id="ARBA00045077"/>
    </source>
</evidence>
<evidence type="ECO:0000259" key="17">
    <source>
        <dbReference type="Pfam" id="PF03443"/>
    </source>
</evidence>
<feature type="signal peptide" evidence="16">
    <location>
        <begin position="1"/>
        <end position="16"/>
    </location>
</feature>
<keyword evidence="8" id="KW-0186">Copper</keyword>
<comment type="subcellular location">
    <subcellularLocation>
        <location evidence="2">Secreted</location>
    </subcellularLocation>
</comment>
<dbReference type="PANTHER" id="PTHR33353">
    <property type="entry name" value="PUTATIVE (AFU_ORTHOLOGUE AFUA_1G12560)-RELATED"/>
    <property type="match status" value="1"/>
</dbReference>
<feature type="chain" id="PRO_5041467320" description="lytic cellulose monooxygenase (C4-dehydrogenating)" evidence="16">
    <location>
        <begin position="17"/>
        <end position="227"/>
    </location>
</feature>
<evidence type="ECO:0000313" key="19">
    <source>
        <dbReference type="Proteomes" id="UP001175000"/>
    </source>
</evidence>
<evidence type="ECO:0000256" key="2">
    <source>
        <dbReference type="ARBA" id="ARBA00004613"/>
    </source>
</evidence>
<comment type="catalytic activity">
    <reaction evidence="14">
        <text>[(1-&gt;4)-beta-D-glucosyl]n+m + reduced acceptor + O2 = 4-dehydro-beta-D-glucosyl-[(1-&gt;4)-beta-D-glucosyl]n-1 + [(1-&gt;4)-beta-D-glucosyl]m + acceptor + H2O.</text>
        <dbReference type="EC" id="1.14.99.56"/>
    </reaction>
</comment>
<dbReference type="GO" id="GO:0005576">
    <property type="term" value="C:extracellular region"/>
    <property type="evidence" value="ECO:0007669"/>
    <property type="project" value="UniProtKB-SubCell"/>
</dbReference>
<evidence type="ECO:0000256" key="1">
    <source>
        <dbReference type="ARBA" id="ARBA00001973"/>
    </source>
</evidence>
<protein>
    <recommendedName>
        <fullName evidence="15">lytic cellulose monooxygenase (C4-dehydrogenating)</fullName>
        <ecNumber evidence="15">1.14.99.56</ecNumber>
    </recommendedName>
</protein>
<evidence type="ECO:0000313" key="18">
    <source>
        <dbReference type="EMBL" id="KAK0614698.1"/>
    </source>
</evidence>
<evidence type="ECO:0000256" key="9">
    <source>
        <dbReference type="ARBA" id="ARBA00023033"/>
    </source>
</evidence>
<name>A0AA39WG07_9PEZI</name>
<keyword evidence="12" id="KW-0624">Polysaccharide degradation</keyword>
<evidence type="ECO:0000256" key="12">
    <source>
        <dbReference type="ARBA" id="ARBA00023326"/>
    </source>
</evidence>
<keyword evidence="18" id="KW-0378">Hydrolase</keyword>
<dbReference type="GO" id="GO:0016787">
    <property type="term" value="F:hydrolase activity"/>
    <property type="evidence" value="ECO:0007669"/>
    <property type="project" value="UniProtKB-KW"/>
</dbReference>
<keyword evidence="9" id="KW-0503">Monooxygenase</keyword>
<evidence type="ECO:0000256" key="10">
    <source>
        <dbReference type="ARBA" id="ARBA00023157"/>
    </source>
</evidence>
<feature type="domain" description="Auxiliary Activity family 9 catalytic" evidence="17">
    <location>
        <begin position="17"/>
        <end position="211"/>
    </location>
</feature>
<keyword evidence="10" id="KW-1015">Disulfide bond</keyword>
<keyword evidence="3" id="KW-0964">Secreted</keyword>
<dbReference type="GO" id="GO:0004497">
    <property type="term" value="F:monooxygenase activity"/>
    <property type="evidence" value="ECO:0007669"/>
    <property type="project" value="UniProtKB-KW"/>
</dbReference>
<comment type="cofactor">
    <cofactor evidence="1">
        <name>Cu(2+)</name>
        <dbReference type="ChEBI" id="CHEBI:29036"/>
    </cofactor>
</comment>
<dbReference type="EMBL" id="JAULSU010000006">
    <property type="protein sequence ID" value="KAK0614698.1"/>
    <property type="molecule type" value="Genomic_DNA"/>
</dbReference>
<dbReference type="PANTHER" id="PTHR33353:SF10">
    <property type="entry name" value="ENDO-BETA-1,4-GLUCANASE D"/>
    <property type="match status" value="1"/>
</dbReference>
<evidence type="ECO:0000256" key="16">
    <source>
        <dbReference type="SAM" id="SignalP"/>
    </source>
</evidence>
<evidence type="ECO:0000256" key="7">
    <source>
        <dbReference type="ARBA" id="ARBA00023002"/>
    </source>
</evidence>
<dbReference type="GO" id="GO:0030245">
    <property type="term" value="P:cellulose catabolic process"/>
    <property type="evidence" value="ECO:0007669"/>
    <property type="project" value="UniProtKB-KW"/>
</dbReference>
<dbReference type="CDD" id="cd21175">
    <property type="entry name" value="LPMO_AA9"/>
    <property type="match status" value="1"/>
</dbReference>
<organism evidence="18 19">
    <name type="scientific">Immersiella caudata</name>
    <dbReference type="NCBI Taxonomy" id="314043"/>
    <lineage>
        <taxon>Eukaryota</taxon>
        <taxon>Fungi</taxon>
        <taxon>Dikarya</taxon>
        <taxon>Ascomycota</taxon>
        <taxon>Pezizomycotina</taxon>
        <taxon>Sordariomycetes</taxon>
        <taxon>Sordariomycetidae</taxon>
        <taxon>Sordariales</taxon>
        <taxon>Lasiosphaeriaceae</taxon>
        <taxon>Immersiella</taxon>
    </lineage>
</organism>
<evidence type="ECO:0000256" key="4">
    <source>
        <dbReference type="ARBA" id="ARBA00022723"/>
    </source>
</evidence>
<sequence>MKFLALVLAASGVAEAHYRFSKVVVNGVAETKEWGAVRQTKSYQGNQGVTDINSVDLRCHQMRPGTATATVVAGEKMGFVANAAVTHFGPVSFYMARVPDSANINNWDGAGNVWAKVGVIDAVRTGGGWEWPAYNKQIVDFTVPKSIPSGKYLVRVESIALHQAQSAGGAQIYVSCAQVEVTGGGSGTPSPLVSIPGAYRSNDPGLIWLYHPVKTSYTAPGPKVWQG</sequence>
<dbReference type="InterPro" id="IPR005103">
    <property type="entry name" value="AA9_LPMO"/>
</dbReference>
<keyword evidence="7" id="KW-0560">Oxidoreductase</keyword>
<evidence type="ECO:0000256" key="13">
    <source>
        <dbReference type="ARBA" id="ARBA00044502"/>
    </source>
</evidence>
<evidence type="ECO:0000256" key="15">
    <source>
        <dbReference type="ARBA" id="ARBA00047174"/>
    </source>
</evidence>
<keyword evidence="11" id="KW-0119">Carbohydrate metabolism</keyword>
<evidence type="ECO:0000256" key="5">
    <source>
        <dbReference type="ARBA" id="ARBA00022729"/>
    </source>
</evidence>
<evidence type="ECO:0000256" key="11">
    <source>
        <dbReference type="ARBA" id="ARBA00023277"/>
    </source>
</evidence>
<gene>
    <name evidence="18" type="ORF">B0T14DRAFT_540044</name>
</gene>
<keyword evidence="6" id="KW-0136">Cellulose degradation</keyword>
<evidence type="ECO:0000256" key="8">
    <source>
        <dbReference type="ARBA" id="ARBA00023008"/>
    </source>
</evidence>
<reference evidence="18" key="1">
    <citation type="submission" date="2023-06" db="EMBL/GenBank/DDBJ databases">
        <title>Genome-scale phylogeny and comparative genomics of the fungal order Sordariales.</title>
        <authorList>
            <consortium name="Lawrence Berkeley National Laboratory"/>
            <person name="Hensen N."/>
            <person name="Bonometti L."/>
            <person name="Westerberg I."/>
            <person name="Brannstrom I.O."/>
            <person name="Guillou S."/>
            <person name="Cros-Aarteil S."/>
            <person name="Calhoun S."/>
            <person name="Haridas S."/>
            <person name="Kuo A."/>
            <person name="Mondo S."/>
            <person name="Pangilinan J."/>
            <person name="Riley R."/>
            <person name="Labutti K."/>
            <person name="Andreopoulos B."/>
            <person name="Lipzen A."/>
            <person name="Chen C."/>
            <person name="Yanf M."/>
            <person name="Daum C."/>
            <person name="Ng V."/>
            <person name="Clum A."/>
            <person name="Steindorff A."/>
            <person name="Ohm R."/>
            <person name="Martin F."/>
            <person name="Silar P."/>
            <person name="Natvig D."/>
            <person name="Lalanne C."/>
            <person name="Gautier V."/>
            <person name="Ament-Velasquez S.L."/>
            <person name="Kruys A."/>
            <person name="Hutchinson M.I."/>
            <person name="Powell A.J."/>
            <person name="Barry K."/>
            <person name="Miller A.N."/>
            <person name="Grigoriev I.V."/>
            <person name="Debuchy R."/>
            <person name="Gladieux P."/>
            <person name="Thoren M.H."/>
            <person name="Johannesson H."/>
        </authorList>
    </citation>
    <scope>NUCLEOTIDE SEQUENCE</scope>
    <source>
        <strain evidence="18">CBS 606.72</strain>
    </source>
</reference>
<dbReference type="Pfam" id="PF03443">
    <property type="entry name" value="AA9"/>
    <property type="match status" value="1"/>
</dbReference>
<keyword evidence="19" id="KW-1185">Reference proteome</keyword>
<dbReference type="GO" id="GO:0046872">
    <property type="term" value="F:metal ion binding"/>
    <property type="evidence" value="ECO:0007669"/>
    <property type="project" value="UniProtKB-KW"/>
</dbReference>
<dbReference type="InterPro" id="IPR049892">
    <property type="entry name" value="AA9"/>
</dbReference>
<comment type="caution">
    <text evidence="18">The sequence shown here is derived from an EMBL/GenBank/DDBJ whole genome shotgun (WGS) entry which is preliminary data.</text>
</comment>
<evidence type="ECO:0000256" key="6">
    <source>
        <dbReference type="ARBA" id="ARBA00023001"/>
    </source>
</evidence>
<comment type="similarity">
    <text evidence="13">Belongs to the polysaccharide monooxygenase AA9 family.</text>
</comment>
<dbReference type="Proteomes" id="UP001175000">
    <property type="component" value="Unassembled WGS sequence"/>
</dbReference>
<dbReference type="EC" id="1.14.99.56" evidence="15"/>
<accession>A0AA39WG07</accession>
<keyword evidence="4" id="KW-0479">Metal-binding</keyword>
<dbReference type="Gene3D" id="2.70.50.70">
    <property type="match status" value="1"/>
</dbReference>